<feature type="domain" description="Wall-associated receptor kinase C-terminal" evidence="9">
    <location>
        <begin position="388"/>
        <end position="473"/>
    </location>
</feature>
<evidence type="ECO:0000259" key="8">
    <source>
        <dbReference type="Pfam" id="PF13947"/>
    </source>
</evidence>
<evidence type="ECO:0000313" key="10">
    <source>
        <dbReference type="EMBL" id="KAF7819903.1"/>
    </source>
</evidence>
<keyword evidence="3" id="KW-0732">Signal</keyword>
<proteinExistence type="predicted"/>
<dbReference type="EMBL" id="JAAIUW010000008">
    <property type="protein sequence ID" value="KAF7819903.1"/>
    <property type="molecule type" value="Genomic_DNA"/>
</dbReference>
<comment type="catalytic activity">
    <reaction evidence="6">
        <text>L-seryl-[protein] + ATP = O-phospho-L-seryl-[protein] + ADP + H(+)</text>
        <dbReference type="Rhea" id="RHEA:17989"/>
        <dbReference type="Rhea" id="RHEA-COMP:9863"/>
        <dbReference type="Rhea" id="RHEA-COMP:11604"/>
        <dbReference type="ChEBI" id="CHEBI:15378"/>
        <dbReference type="ChEBI" id="CHEBI:29999"/>
        <dbReference type="ChEBI" id="CHEBI:30616"/>
        <dbReference type="ChEBI" id="CHEBI:83421"/>
        <dbReference type="ChEBI" id="CHEBI:456216"/>
        <dbReference type="EC" id="2.7.11.1"/>
    </reaction>
</comment>
<sequence>MNNTYANKNTSSTTTCSSSSTCGNGISIRYPFWLSNSTTTKYSCGYPEFGLTCSHDGQPIMTLPTDTYYVTDINYDAYTLTLVDIDVVNQSCPRARHNVTLGTLPLYYNTLDLNLSFYFNCSITSNSSRDDDLVPIGCLRSNSSENLSNNNKESYVFVRGNESNYGIDWSVECEEKVEVVVKENEIENGDLVRGFGEAMNKGFVLNWGKVKYCVECEDSDGYCGYSQIDQKMLCFCKDGGFAENRCNKDDQFSSCNPISCGNITNISYPFWTNSQPHYCGHPKFMLDCQQDKNLTIININSGDFRVVGLNLTARILTISRMDLWGTMCPQDYTNITLDYAFFNYTLTNENTTLLYDCDPDPYSNLTSLNVSSNPVRFNCSINGIPRDSYFMLSTEWVNVSVLGCKIGIVVPILEVAFMSYIKEALDPSYVIEQGFEVTWDVDEGNCENCRNSGGRCGYNNGSSTEGFICLCPNKQSYDDDGTCGIKPVWGPTQAPILQPSSYSVKTLEVVRMG</sequence>
<evidence type="ECO:0000313" key="11">
    <source>
        <dbReference type="Proteomes" id="UP000634136"/>
    </source>
</evidence>
<feature type="compositionally biased region" description="Low complexity" evidence="7">
    <location>
        <begin position="9"/>
        <end position="20"/>
    </location>
</feature>
<evidence type="ECO:0000256" key="5">
    <source>
        <dbReference type="ARBA" id="ARBA00047899"/>
    </source>
</evidence>
<evidence type="ECO:0000256" key="3">
    <source>
        <dbReference type="ARBA" id="ARBA00022729"/>
    </source>
</evidence>
<dbReference type="GO" id="GO:0004674">
    <property type="term" value="F:protein serine/threonine kinase activity"/>
    <property type="evidence" value="ECO:0007669"/>
    <property type="project" value="UniProtKB-EC"/>
</dbReference>
<evidence type="ECO:0000256" key="6">
    <source>
        <dbReference type="ARBA" id="ARBA00048679"/>
    </source>
</evidence>
<dbReference type="GO" id="GO:0030247">
    <property type="term" value="F:polysaccharide binding"/>
    <property type="evidence" value="ECO:0007669"/>
    <property type="project" value="InterPro"/>
</dbReference>
<reference evidence="10" key="1">
    <citation type="submission" date="2020-09" db="EMBL/GenBank/DDBJ databases">
        <title>Genome-Enabled Discovery of Anthraquinone Biosynthesis in Senna tora.</title>
        <authorList>
            <person name="Kang S.-H."/>
            <person name="Pandey R.P."/>
            <person name="Lee C.-M."/>
            <person name="Sim J.-S."/>
            <person name="Jeong J.-T."/>
            <person name="Choi B.-S."/>
            <person name="Jung M."/>
            <person name="Ginzburg D."/>
            <person name="Zhao K."/>
            <person name="Won S.Y."/>
            <person name="Oh T.-J."/>
            <person name="Yu Y."/>
            <person name="Kim N.-H."/>
            <person name="Lee O.R."/>
            <person name="Lee T.-H."/>
            <person name="Bashyal P."/>
            <person name="Kim T.-S."/>
            <person name="Lee W.-H."/>
            <person name="Kawkins C."/>
            <person name="Kim C.-K."/>
            <person name="Kim J.S."/>
            <person name="Ahn B.O."/>
            <person name="Rhee S.Y."/>
            <person name="Sohng J.K."/>
        </authorList>
    </citation>
    <scope>NUCLEOTIDE SEQUENCE</scope>
    <source>
        <tissue evidence="10">Leaf</tissue>
    </source>
</reference>
<dbReference type="InterPro" id="IPR025287">
    <property type="entry name" value="WAK_GUB"/>
</dbReference>
<feature type="domain" description="Wall-associated receptor kinase C-terminal" evidence="9">
    <location>
        <begin position="150"/>
        <end position="239"/>
    </location>
</feature>
<protein>
    <recommendedName>
        <fullName evidence="2">non-specific serine/threonine protein kinase</fullName>
        <ecNumber evidence="2">2.7.11.1</ecNumber>
    </recommendedName>
</protein>
<comment type="caution">
    <text evidence="10">The sequence shown here is derived from an EMBL/GenBank/DDBJ whole genome shotgun (WGS) entry which is preliminary data.</text>
</comment>
<dbReference type="AlphaFoldDB" id="A0A834WGE7"/>
<evidence type="ECO:0000256" key="1">
    <source>
        <dbReference type="ARBA" id="ARBA00004167"/>
    </source>
</evidence>
<dbReference type="Pfam" id="PF14380">
    <property type="entry name" value="WAK_assoc"/>
    <property type="match status" value="2"/>
</dbReference>
<dbReference type="GO" id="GO:0016020">
    <property type="term" value="C:membrane"/>
    <property type="evidence" value="ECO:0007669"/>
    <property type="project" value="UniProtKB-SubCell"/>
</dbReference>
<dbReference type="Pfam" id="PF13947">
    <property type="entry name" value="GUB_WAK_bind"/>
    <property type="match status" value="2"/>
</dbReference>
<dbReference type="EC" id="2.7.11.1" evidence="2"/>
<dbReference type="Proteomes" id="UP000634136">
    <property type="component" value="Unassembled WGS sequence"/>
</dbReference>
<keyword evidence="10" id="KW-0675">Receptor</keyword>
<feature type="region of interest" description="Disordered" evidence="7">
    <location>
        <begin position="1"/>
        <end position="20"/>
    </location>
</feature>
<dbReference type="PANTHER" id="PTHR33138">
    <property type="entry name" value="OS01G0690200 PROTEIN"/>
    <property type="match status" value="1"/>
</dbReference>
<gene>
    <name evidence="10" type="ORF">G2W53_025358</name>
</gene>
<feature type="domain" description="Wall-associated receptor kinase galacturonan-binding" evidence="8">
    <location>
        <begin position="16"/>
        <end position="84"/>
    </location>
</feature>
<evidence type="ECO:0000256" key="2">
    <source>
        <dbReference type="ARBA" id="ARBA00012513"/>
    </source>
</evidence>
<name>A0A834WGE7_9FABA</name>
<dbReference type="OrthoDB" id="635050at2759"/>
<evidence type="ECO:0000259" key="9">
    <source>
        <dbReference type="Pfam" id="PF14380"/>
    </source>
</evidence>
<comment type="catalytic activity">
    <reaction evidence="5">
        <text>L-threonyl-[protein] + ATP = O-phospho-L-threonyl-[protein] + ADP + H(+)</text>
        <dbReference type="Rhea" id="RHEA:46608"/>
        <dbReference type="Rhea" id="RHEA-COMP:11060"/>
        <dbReference type="Rhea" id="RHEA-COMP:11605"/>
        <dbReference type="ChEBI" id="CHEBI:15378"/>
        <dbReference type="ChEBI" id="CHEBI:30013"/>
        <dbReference type="ChEBI" id="CHEBI:30616"/>
        <dbReference type="ChEBI" id="CHEBI:61977"/>
        <dbReference type="ChEBI" id="CHEBI:456216"/>
        <dbReference type="EC" id="2.7.11.1"/>
    </reaction>
</comment>
<accession>A0A834WGE7</accession>
<dbReference type="PANTHER" id="PTHR33138:SF79">
    <property type="entry name" value="WALL-ASSOCIATED RECEPTOR KINASE GALACTURONAN-BINDING DOMAIN-CONTAINING PROTEIN"/>
    <property type="match status" value="1"/>
</dbReference>
<feature type="domain" description="Wall-associated receptor kinase galacturonan-binding" evidence="8">
    <location>
        <begin position="255"/>
        <end position="319"/>
    </location>
</feature>
<keyword evidence="10" id="KW-0418">Kinase</keyword>
<keyword evidence="4" id="KW-0325">Glycoprotein</keyword>
<keyword evidence="11" id="KW-1185">Reference proteome</keyword>
<comment type="subcellular location">
    <subcellularLocation>
        <location evidence="1">Membrane</location>
        <topology evidence="1">Single-pass membrane protein</topology>
    </subcellularLocation>
</comment>
<evidence type="ECO:0000256" key="4">
    <source>
        <dbReference type="ARBA" id="ARBA00023180"/>
    </source>
</evidence>
<keyword evidence="10" id="KW-0808">Transferase</keyword>
<dbReference type="InterPro" id="IPR032872">
    <property type="entry name" value="WAK_assoc_C"/>
</dbReference>
<evidence type="ECO:0000256" key="7">
    <source>
        <dbReference type="SAM" id="MobiDB-lite"/>
    </source>
</evidence>
<organism evidence="10 11">
    <name type="scientific">Senna tora</name>
    <dbReference type="NCBI Taxonomy" id="362788"/>
    <lineage>
        <taxon>Eukaryota</taxon>
        <taxon>Viridiplantae</taxon>
        <taxon>Streptophyta</taxon>
        <taxon>Embryophyta</taxon>
        <taxon>Tracheophyta</taxon>
        <taxon>Spermatophyta</taxon>
        <taxon>Magnoliopsida</taxon>
        <taxon>eudicotyledons</taxon>
        <taxon>Gunneridae</taxon>
        <taxon>Pentapetalae</taxon>
        <taxon>rosids</taxon>
        <taxon>fabids</taxon>
        <taxon>Fabales</taxon>
        <taxon>Fabaceae</taxon>
        <taxon>Caesalpinioideae</taxon>
        <taxon>Cassia clade</taxon>
        <taxon>Senna</taxon>
    </lineage>
</organism>